<evidence type="ECO:0000313" key="5">
    <source>
        <dbReference type="Proteomes" id="UP000639772"/>
    </source>
</evidence>
<dbReference type="AlphaFoldDB" id="A0A835RPW0"/>
<sequence>MDRGGAATPPEEMQHDQRVRSAASDPRIYHGRHLLPIFVLFPAPESGSKKGSLLPSQVLADALCSGRPSYLHASLVEEPSLRRKQTNLRKGRFLLCPVLSLGQGRDCIPFLR</sequence>
<protein>
    <submittedName>
        <fullName evidence="3">Uncharacterized protein</fullName>
    </submittedName>
</protein>
<dbReference type="EMBL" id="JADCNL010000003">
    <property type="protein sequence ID" value="KAG0488370.1"/>
    <property type="molecule type" value="Genomic_DNA"/>
</dbReference>
<dbReference type="EMBL" id="JADCNM010000003">
    <property type="protein sequence ID" value="KAG0490083.1"/>
    <property type="molecule type" value="Genomic_DNA"/>
</dbReference>
<name>A0A835RPW0_VANPL</name>
<evidence type="ECO:0000256" key="1">
    <source>
        <dbReference type="SAM" id="MobiDB-lite"/>
    </source>
</evidence>
<dbReference type="Proteomes" id="UP000636800">
    <property type="component" value="Chromosome 3"/>
</dbReference>
<accession>A0A835RPW0</accession>
<gene>
    <name evidence="3" type="ORF">HPP92_006946</name>
    <name evidence="2" type="ORF">HPP92_007181</name>
</gene>
<reference evidence="4 5" key="1">
    <citation type="journal article" date="2020" name="Nat. Food">
        <title>A phased Vanilla planifolia genome enables genetic improvement of flavour and production.</title>
        <authorList>
            <person name="Hasing T."/>
            <person name="Tang H."/>
            <person name="Brym M."/>
            <person name="Khazi F."/>
            <person name="Huang T."/>
            <person name="Chambers A.H."/>
        </authorList>
    </citation>
    <scope>NUCLEOTIDE SEQUENCE [LARGE SCALE GENOMIC DNA]</scope>
    <source>
        <tissue evidence="3">Leaf</tissue>
    </source>
</reference>
<dbReference type="Proteomes" id="UP000639772">
    <property type="component" value="Chromosome 3"/>
</dbReference>
<organism evidence="3 5">
    <name type="scientific">Vanilla planifolia</name>
    <name type="common">Vanilla</name>
    <dbReference type="NCBI Taxonomy" id="51239"/>
    <lineage>
        <taxon>Eukaryota</taxon>
        <taxon>Viridiplantae</taxon>
        <taxon>Streptophyta</taxon>
        <taxon>Embryophyta</taxon>
        <taxon>Tracheophyta</taxon>
        <taxon>Spermatophyta</taxon>
        <taxon>Magnoliopsida</taxon>
        <taxon>Liliopsida</taxon>
        <taxon>Asparagales</taxon>
        <taxon>Orchidaceae</taxon>
        <taxon>Vanilloideae</taxon>
        <taxon>Vanilleae</taxon>
        <taxon>Vanilla</taxon>
    </lineage>
</organism>
<evidence type="ECO:0000313" key="2">
    <source>
        <dbReference type="EMBL" id="KAG0488370.1"/>
    </source>
</evidence>
<comment type="caution">
    <text evidence="3">The sequence shown here is derived from an EMBL/GenBank/DDBJ whole genome shotgun (WGS) entry which is preliminary data.</text>
</comment>
<keyword evidence="4" id="KW-1185">Reference proteome</keyword>
<dbReference type="OrthoDB" id="10267824at2759"/>
<feature type="region of interest" description="Disordered" evidence="1">
    <location>
        <begin position="1"/>
        <end position="24"/>
    </location>
</feature>
<evidence type="ECO:0000313" key="3">
    <source>
        <dbReference type="EMBL" id="KAG0490083.1"/>
    </source>
</evidence>
<evidence type="ECO:0000313" key="4">
    <source>
        <dbReference type="Proteomes" id="UP000636800"/>
    </source>
</evidence>
<proteinExistence type="predicted"/>